<reference evidence="2 3" key="1">
    <citation type="submission" date="2015-11" db="EMBL/GenBank/DDBJ databases">
        <authorList>
            <person name="Sahl J."/>
            <person name="Wagner D."/>
            <person name="Keim P."/>
        </authorList>
    </citation>
    <scope>NUCLEOTIDE SEQUENCE [LARGE SCALE GENOMIC DNA]</scope>
    <source>
        <strain evidence="2 3">BDU18</strain>
    </source>
</reference>
<organism evidence="2 3">
    <name type="scientific">Burkholderia savannae</name>
    <dbReference type="NCBI Taxonomy" id="1637837"/>
    <lineage>
        <taxon>Bacteria</taxon>
        <taxon>Pseudomonadati</taxon>
        <taxon>Pseudomonadota</taxon>
        <taxon>Betaproteobacteria</taxon>
        <taxon>Burkholderiales</taxon>
        <taxon>Burkholderiaceae</taxon>
        <taxon>Burkholderia</taxon>
        <taxon>pseudomallei group</taxon>
    </lineage>
</organism>
<gene>
    <name evidence="2" type="ORF">WS72_30645</name>
</gene>
<evidence type="ECO:0000313" key="2">
    <source>
        <dbReference type="EMBL" id="KWZ39122.1"/>
    </source>
</evidence>
<feature type="compositionally biased region" description="Basic and acidic residues" evidence="1">
    <location>
        <begin position="10"/>
        <end position="27"/>
    </location>
</feature>
<evidence type="ECO:0000256" key="1">
    <source>
        <dbReference type="SAM" id="MobiDB-lite"/>
    </source>
</evidence>
<proteinExistence type="predicted"/>
<dbReference type="EMBL" id="LNJQ01000004">
    <property type="protein sequence ID" value="KWZ39122.1"/>
    <property type="molecule type" value="Genomic_DNA"/>
</dbReference>
<accession>A0ABR5TBG1</accession>
<evidence type="ECO:0000313" key="3">
    <source>
        <dbReference type="Proteomes" id="UP000070255"/>
    </source>
</evidence>
<evidence type="ECO:0008006" key="4">
    <source>
        <dbReference type="Google" id="ProtNLM"/>
    </source>
</evidence>
<feature type="region of interest" description="Disordered" evidence="1">
    <location>
        <begin position="1"/>
        <end position="84"/>
    </location>
</feature>
<name>A0ABR5TBG1_9BURK</name>
<sequence>MSAGWINDRTLGHGERISAMPAEEKARAPRPVSTSRTHRTLAREPRNAIGHAFTLADDQIEAAPTRRTPRHGDVRRDALPPPLGATLARSRQRFIAASLEYFNGDKPRIAKALGIGLEPLHNRLTPMRVRETEAPR</sequence>
<comment type="caution">
    <text evidence="2">The sequence shown here is derived from an EMBL/GenBank/DDBJ whole genome shotgun (WGS) entry which is preliminary data.</text>
</comment>
<protein>
    <recommendedName>
        <fullName evidence="4">DNA binding HTH domain-containing protein</fullName>
    </recommendedName>
</protein>
<keyword evidence="3" id="KW-1185">Reference proteome</keyword>
<dbReference type="Proteomes" id="UP000070255">
    <property type="component" value="Unassembled WGS sequence"/>
</dbReference>